<dbReference type="Gene3D" id="3.30.565.10">
    <property type="entry name" value="Histidine kinase-like ATPase, C-terminal domain"/>
    <property type="match status" value="1"/>
</dbReference>
<dbReference type="Gene3D" id="1.20.120.160">
    <property type="entry name" value="HPT domain"/>
    <property type="match status" value="1"/>
</dbReference>
<evidence type="ECO:0000259" key="16">
    <source>
        <dbReference type="PROSITE" id="PS50894"/>
    </source>
</evidence>
<dbReference type="SUPFAM" id="SSF55874">
    <property type="entry name" value="ATPase domain of HSP90 chaperone/DNA topoisomerase II/histidine kinase"/>
    <property type="match status" value="1"/>
</dbReference>
<dbReference type="EC" id="2.7.13.3" evidence="3"/>
<dbReference type="GO" id="GO:0000155">
    <property type="term" value="F:phosphorelay sensor kinase activity"/>
    <property type="evidence" value="ECO:0007669"/>
    <property type="project" value="InterPro"/>
</dbReference>
<evidence type="ECO:0000259" key="15">
    <source>
        <dbReference type="PROSITE" id="PS50110"/>
    </source>
</evidence>
<dbReference type="InterPro" id="IPR036890">
    <property type="entry name" value="HATPase_C_sf"/>
</dbReference>
<dbReference type="PROSITE" id="PS50894">
    <property type="entry name" value="HPT"/>
    <property type="match status" value="1"/>
</dbReference>
<feature type="transmembrane region" description="Helical" evidence="13">
    <location>
        <begin position="312"/>
        <end position="333"/>
    </location>
</feature>
<dbReference type="CDD" id="cd17546">
    <property type="entry name" value="REC_hyHK_CKI1_RcsC-like"/>
    <property type="match status" value="1"/>
</dbReference>
<keyword evidence="12 13" id="KW-0472">Membrane</keyword>
<evidence type="ECO:0000256" key="9">
    <source>
        <dbReference type="ARBA" id="ARBA00022777"/>
    </source>
</evidence>
<dbReference type="InterPro" id="IPR005467">
    <property type="entry name" value="His_kinase_dom"/>
</dbReference>
<dbReference type="PROSITE" id="PS50109">
    <property type="entry name" value="HIS_KIN"/>
    <property type="match status" value="1"/>
</dbReference>
<keyword evidence="9 17" id="KW-0418">Kinase</keyword>
<dbReference type="Pfam" id="PF02518">
    <property type="entry name" value="HATPase_c"/>
    <property type="match status" value="1"/>
</dbReference>
<name>A0A644UVC9_9ZZZZ</name>
<dbReference type="SMART" id="SM00448">
    <property type="entry name" value="REC"/>
    <property type="match status" value="1"/>
</dbReference>
<comment type="caution">
    <text evidence="17">The sequence shown here is derived from an EMBL/GenBank/DDBJ whole genome shotgun (WGS) entry which is preliminary data.</text>
</comment>
<dbReference type="SUPFAM" id="SSF47384">
    <property type="entry name" value="Homodimeric domain of signal transducing histidine kinase"/>
    <property type="match status" value="1"/>
</dbReference>
<dbReference type="PANTHER" id="PTHR43047:SF72">
    <property type="entry name" value="OSMOSENSING HISTIDINE PROTEIN KINASE SLN1"/>
    <property type="match status" value="1"/>
</dbReference>
<evidence type="ECO:0000256" key="3">
    <source>
        <dbReference type="ARBA" id="ARBA00012438"/>
    </source>
</evidence>
<dbReference type="Pfam" id="PF00072">
    <property type="entry name" value="Response_reg"/>
    <property type="match status" value="1"/>
</dbReference>
<keyword evidence="4" id="KW-1003">Cell membrane</keyword>
<dbReference type="InterPro" id="IPR008207">
    <property type="entry name" value="Sig_transdc_His_kin_Hpt_dom"/>
</dbReference>
<proteinExistence type="predicted"/>
<evidence type="ECO:0000256" key="10">
    <source>
        <dbReference type="ARBA" id="ARBA00022840"/>
    </source>
</evidence>
<keyword evidence="5" id="KW-0997">Cell inner membrane</keyword>
<dbReference type="Pfam" id="PF00512">
    <property type="entry name" value="HisKA"/>
    <property type="match status" value="1"/>
</dbReference>
<evidence type="ECO:0000256" key="1">
    <source>
        <dbReference type="ARBA" id="ARBA00000085"/>
    </source>
</evidence>
<dbReference type="Gene3D" id="1.10.287.130">
    <property type="match status" value="1"/>
</dbReference>
<feature type="domain" description="Histidine kinase" evidence="14">
    <location>
        <begin position="366"/>
        <end position="586"/>
    </location>
</feature>
<protein>
    <recommendedName>
        <fullName evidence="3">histidine kinase</fullName>
        <ecNumber evidence="3">2.7.13.3</ecNumber>
    </recommendedName>
</protein>
<sequence length="866" mass="97427">MPAKVRVRMRPRGLQLKVALGFTVAFLAVAAAGYLVRENSRTLGDTVASLSQPDRELNKLRDLLGFLSEAENNIRIYALTNDPQSFGIYNDLIASVEVKLDSLKLDAGNDYSRLIRLDSVSRLLEQRREMITAYLEVKSRREKFDFAGEAYTRIRSVAPDTKPRQLRTSTTVVTVFDTIPVESPVSISKEDETRGFFNKVKKLFAKKQQQEIIEQREQPALLSTTRMISDTAVYRHDDSAIFSNVRQVLSAVKHRELQAYNQLKEQELNMLRNSSLIIDQVMTIFRQLEFHQLRLAEKRKKEAEAAAERSIMIIRGISILSLVLIPVFVYLIFQGIHRGNRYRRDLINANRQSQDLARIKEEFLANMSHEIRTPLSTIIGFSDQLIHTPLNKVQQEYLGAVRRSSRHLLETVNDILDLSRIGAGKLQLEKIPFRLSDVLEDVIQTFRITALEKGLEFEAVCNKGSNIVLEGDPLRLRQIMYNLMSNAVKFTSKGSVTVLCNIECSADVCEAIVEVHDTGIGITEDKIEHIFGDFRQAESSLARQYGGSGLGLAISRRLARLQGGDITVVSTPHRGSVFTVRIPYPLSDREPETAATVVLSDEVKLSDRRMLLVDDDVFNILLARIIAENHGMNVEVASNGKQAMDILTSQYFDIIMTDVQMPEVSGIELVRYIRTHDDPKVALAPVIAFTAGKVARYDPGYMEAGFNEVLQKPFSEHDLLSRVAFYLSNTIPIPQPGEPDEVVSGRLYDLRQVETFSSGKPDQLASIIRSFVNTSHAAVQELWNLSETGDYEGIRLLAHKLLTSYGHMGVSQALHVLEQLENAGNGEINEESVKALLRKITAINNRLHPLLESELLRLSGSRAEIE</sequence>
<organism evidence="17">
    <name type="scientific">bioreactor metagenome</name>
    <dbReference type="NCBI Taxonomy" id="1076179"/>
    <lineage>
        <taxon>unclassified sequences</taxon>
        <taxon>metagenomes</taxon>
        <taxon>ecological metagenomes</taxon>
    </lineage>
</organism>
<keyword evidence="7 17" id="KW-0808">Transferase</keyword>
<dbReference type="SMART" id="SM00388">
    <property type="entry name" value="HisKA"/>
    <property type="match status" value="1"/>
</dbReference>
<evidence type="ECO:0000256" key="11">
    <source>
        <dbReference type="ARBA" id="ARBA00022989"/>
    </source>
</evidence>
<dbReference type="InterPro" id="IPR036641">
    <property type="entry name" value="HPT_dom_sf"/>
</dbReference>
<gene>
    <name evidence="17" type="primary">rcsC_61</name>
    <name evidence="17" type="ORF">SDC9_28980</name>
</gene>
<dbReference type="CDD" id="cd16922">
    <property type="entry name" value="HATPase_EvgS-ArcB-TorS-like"/>
    <property type="match status" value="1"/>
</dbReference>
<evidence type="ECO:0000256" key="2">
    <source>
        <dbReference type="ARBA" id="ARBA00004429"/>
    </source>
</evidence>
<dbReference type="PANTHER" id="PTHR43047">
    <property type="entry name" value="TWO-COMPONENT HISTIDINE PROTEIN KINASE"/>
    <property type="match status" value="1"/>
</dbReference>
<keyword evidence="8 13" id="KW-0812">Transmembrane</keyword>
<evidence type="ECO:0000256" key="7">
    <source>
        <dbReference type="ARBA" id="ARBA00022679"/>
    </source>
</evidence>
<keyword evidence="10" id="KW-0547">Nucleotide-binding</keyword>
<dbReference type="InterPro" id="IPR004358">
    <property type="entry name" value="Sig_transdc_His_kin-like_C"/>
</dbReference>
<dbReference type="InterPro" id="IPR036097">
    <property type="entry name" value="HisK_dim/P_sf"/>
</dbReference>
<dbReference type="InterPro" id="IPR003594">
    <property type="entry name" value="HATPase_dom"/>
</dbReference>
<comment type="catalytic activity">
    <reaction evidence="1">
        <text>ATP + protein L-histidine = ADP + protein N-phospho-L-histidine.</text>
        <dbReference type="EC" id="2.7.13.3"/>
    </reaction>
</comment>
<dbReference type="GO" id="GO:0005886">
    <property type="term" value="C:plasma membrane"/>
    <property type="evidence" value="ECO:0007669"/>
    <property type="project" value="UniProtKB-SubCell"/>
</dbReference>
<dbReference type="PROSITE" id="PS50110">
    <property type="entry name" value="RESPONSE_REGULATORY"/>
    <property type="match status" value="1"/>
</dbReference>
<evidence type="ECO:0000256" key="13">
    <source>
        <dbReference type="SAM" id="Phobius"/>
    </source>
</evidence>
<dbReference type="GO" id="GO:0009927">
    <property type="term" value="F:histidine phosphotransfer kinase activity"/>
    <property type="evidence" value="ECO:0007669"/>
    <property type="project" value="TreeGrafter"/>
</dbReference>
<dbReference type="FunFam" id="3.30.565.10:FF:000010">
    <property type="entry name" value="Sensor histidine kinase RcsC"/>
    <property type="match status" value="1"/>
</dbReference>
<dbReference type="InterPro" id="IPR011006">
    <property type="entry name" value="CheY-like_superfamily"/>
</dbReference>
<keyword evidence="6" id="KW-0597">Phosphoprotein</keyword>
<evidence type="ECO:0000256" key="5">
    <source>
        <dbReference type="ARBA" id="ARBA00022519"/>
    </source>
</evidence>
<dbReference type="EMBL" id="VSSQ01000171">
    <property type="protein sequence ID" value="MPL83030.1"/>
    <property type="molecule type" value="Genomic_DNA"/>
</dbReference>
<evidence type="ECO:0000256" key="12">
    <source>
        <dbReference type="ARBA" id="ARBA00023136"/>
    </source>
</evidence>
<dbReference type="InterPro" id="IPR003661">
    <property type="entry name" value="HisK_dim/P_dom"/>
</dbReference>
<dbReference type="PRINTS" id="PR00344">
    <property type="entry name" value="BCTRLSENSOR"/>
</dbReference>
<keyword evidence="11 13" id="KW-1133">Transmembrane helix</keyword>
<accession>A0A644UVC9</accession>
<evidence type="ECO:0000256" key="6">
    <source>
        <dbReference type="ARBA" id="ARBA00022553"/>
    </source>
</evidence>
<evidence type="ECO:0000259" key="14">
    <source>
        <dbReference type="PROSITE" id="PS50109"/>
    </source>
</evidence>
<dbReference type="InterPro" id="IPR001789">
    <property type="entry name" value="Sig_transdc_resp-reg_receiver"/>
</dbReference>
<dbReference type="Gene3D" id="3.40.50.2300">
    <property type="match status" value="1"/>
</dbReference>
<evidence type="ECO:0000256" key="4">
    <source>
        <dbReference type="ARBA" id="ARBA00022475"/>
    </source>
</evidence>
<feature type="domain" description="Response regulatory" evidence="15">
    <location>
        <begin position="609"/>
        <end position="727"/>
    </location>
</feature>
<dbReference type="SMART" id="SM00387">
    <property type="entry name" value="HATPase_c"/>
    <property type="match status" value="1"/>
</dbReference>
<evidence type="ECO:0000313" key="17">
    <source>
        <dbReference type="EMBL" id="MPL83030.1"/>
    </source>
</evidence>
<comment type="subcellular location">
    <subcellularLocation>
        <location evidence="2">Cell inner membrane</location>
        <topology evidence="2">Multi-pass membrane protein</topology>
    </subcellularLocation>
</comment>
<dbReference type="AlphaFoldDB" id="A0A644UVC9"/>
<feature type="domain" description="HPt" evidence="16">
    <location>
        <begin position="760"/>
        <end position="854"/>
    </location>
</feature>
<dbReference type="SUPFAM" id="SSF52172">
    <property type="entry name" value="CheY-like"/>
    <property type="match status" value="1"/>
</dbReference>
<keyword evidence="10" id="KW-0067">ATP-binding</keyword>
<dbReference type="CDD" id="cd00082">
    <property type="entry name" value="HisKA"/>
    <property type="match status" value="1"/>
</dbReference>
<evidence type="ECO:0000256" key="8">
    <source>
        <dbReference type="ARBA" id="ARBA00022692"/>
    </source>
</evidence>
<reference evidence="17" key="1">
    <citation type="submission" date="2019-08" db="EMBL/GenBank/DDBJ databases">
        <authorList>
            <person name="Kucharzyk K."/>
            <person name="Murdoch R.W."/>
            <person name="Higgins S."/>
            <person name="Loffler F."/>
        </authorList>
    </citation>
    <scope>NUCLEOTIDE SEQUENCE</scope>
</reference>
<dbReference type="SUPFAM" id="SSF47226">
    <property type="entry name" value="Histidine-containing phosphotransfer domain, HPT domain"/>
    <property type="match status" value="1"/>
</dbReference>